<dbReference type="InterPro" id="IPR017871">
    <property type="entry name" value="ABC_transporter-like_CS"/>
</dbReference>
<dbReference type="Pfam" id="PF00005">
    <property type="entry name" value="ABC_tran"/>
    <property type="match status" value="2"/>
</dbReference>
<evidence type="ECO:0000256" key="4">
    <source>
        <dbReference type="ARBA" id="ARBA00022840"/>
    </source>
</evidence>
<reference evidence="6 7" key="1">
    <citation type="submission" date="2017-11" db="EMBL/GenBank/DDBJ databases">
        <title>Genomic Encyclopedia of Archaeal and Bacterial Type Strains, Phase II (KMG-II): From Individual Species to Whole Genera.</title>
        <authorList>
            <person name="Goeker M."/>
        </authorList>
    </citation>
    <scope>NUCLEOTIDE SEQUENCE [LARGE SCALE GENOMIC DNA]</scope>
    <source>
        <strain evidence="6 7">DSM 16400</strain>
    </source>
</reference>
<dbReference type="EMBL" id="PGFH01000001">
    <property type="protein sequence ID" value="PJJ81417.1"/>
    <property type="molecule type" value="Genomic_DNA"/>
</dbReference>
<sequence length="545" mass="56785">MTQLNAANTPAAGAHPDTPAAAQVTVTGLTVDGPAGVVVKPFDFSIAPGETLALIGESGSGKTLSAKAIAGLLPAGFTARGTIELASATIELPATDAVWRATRGRRISLLLQDPFTSLSPVHRCGTQIAMTIQAASATRLSKAECTELVTQRLAEVNLPAEVARAYPHELSGGMRQRVAIAAALATDPELLIADEPTTALDASNQGEILDLLRGLQEKRGMAALLISHDLGMVRGRAEHVLVMRHGEIVERGVTSSVLNAPSHPYTRALIEADPSLTDRSAGVVRAASGAGAGGDAATGVGDLVVATDVTKSFGDKTVLHGVSVTVGRGETVGIVGESGSGKTTIARCIAGLEHESSGVIAFHGVALAPGRASRTPKQMQIVFQDPYSSLNPMISVGRSLKLALRVAGRPASDLNGLLQLVELPLEFARKRPAELSGGQRQRVAIARALAVQPELLICDESVSALDVSVQKQILDLLAKLRVELGLSILFISHDLAVVRQLADRVYVLRHGDVVESGLCHDVLTAPTHPYTQALVAASIHEAPTH</sequence>
<dbReference type="GO" id="GO:0016887">
    <property type="term" value="F:ATP hydrolysis activity"/>
    <property type="evidence" value="ECO:0007669"/>
    <property type="project" value="InterPro"/>
</dbReference>
<feature type="domain" description="ABC transporter" evidence="5">
    <location>
        <begin position="24"/>
        <end position="270"/>
    </location>
</feature>
<dbReference type="InterPro" id="IPR013563">
    <property type="entry name" value="Oligopep_ABC_C"/>
</dbReference>
<dbReference type="AlphaFoldDB" id="A0A2M9D6R9"/>
<dbReference type="GO" id="GO:0015833">
    <property type="term" value="P:peptide transport"/>
    <property type="evidence" value="ECO:0007669"/>
    <property type="project" value="InterPro"/>
</dbReference>
<dbReference type="PROSITE" id="PS00211">
    <property type="entry name" value="ABC_TRANSPORTER_1"/>
    <property type="match status" value="2"/>
</dbReference>
<dbReference type="GO" id="GO:0055085">
    <property type="term" value="P:transmembrane transport"/>
    <property type="evidence" value="ECO:0007669"/>
    <property type="project" value="UniProtKB-ARBA"/>
</dbReference>
<evidence type="ECO:0000256" key="3">
    <source>
        <dbReference type="ARBA" id="ARBA00022741"/>
    </source>
</evidence>
<name>A0A2M9D6R9_9MICO</name>
<keyword evidence="7" id="KW-1185">Reference proteome</keyword>
<dbReference type="PROSITE" id="PS50893">
    <property type="entry name" value="ABC_TRANSPORTER_2"/>
    <property type="match status" value="2"/>
</dbReference>
<keyword evidence="2" id="KW-0813">Transport</keyword>
<keyword evidence="4 6" id="KW-0067">ATP-binding</keyword>
<dbReference type="CDD" id="cd03257">
    <property type="entry name" value="ABC_NikE_OppD_transporters"/>
    <property type="match status" value="2"/>
</dbReference>
<dbReference type="GO" id="GO:0005524">
    <property type="term" value="F:ATP binding"/>
    <property type="evidence" value="ECO:0007669"/>
    <property type="project" value="UniProtKB-KW"/>
</dbReference>
<dbReference type="InterPro" id="IPR027417">
    <property type="entry name" value="P-loop_NTPase"/>
</dbReference>
<dbReference type="PANTHER" id="PTHR43776">
    <property type="entry name" value="TRANSPORT ATP-BINDING PROTEIN"/>
    <property type="match status" value="1"/>
</dbReference>
<feature type="domain" description="ABC transporter" evidence="5">
    <location>
        <begin position="304"/>
        <end position="535"/>
    </location>
</feature>
<dbReference type="Gene3D" id="3.40.50.300">
    <property type="entry name" value="P-loop containing nucleotide triphosphate hydrolases"/>
    <property type="match status" value="2"/>
</dbReference>
<evidence type="ECO:0000313" key="7">
    <source>
        <dbReference type="Proteomes" id="UP000231742"/>
    </source>
</evidence>
<dbReference type="InterPro" id="IPR003439">
    <property type="entry name" value="ABC_transporter-like_ATP-bd"/>
</dbReference>
<comment type="caution">
    <text evidence="6">The sequence shown here is derived from an EMBL/GenBank/DDBJ whole genome shotgun (WGS) entry which is preliminary data.</text>
</comment>
<keyword evidence="3" id="KW-0547">Nucleotide-binding</keyword>
<dbReference type="PANTHER" id="PTHR43776:SF7">
    <property type="entry name" value="D,D-DIPEPTIDE TRANSPORT ATP-BINDING PROTEIN DDPF-RELATED"/>
    <property type="match status" value="1"/>
</dbReference>
<protein>
    <submittedName>
        <fullName evidence="6">Peptide/nickel transport system ATP-binding protein</fullName>
    </submittedName>
</protein>
<organism evidence="6 7">
    <name type="scientific">Salinibacterium amurskyense</name>
    <dbReference type="NCBI Taxonomy" id="205941"/>
    <lineage>
        <taxon>Bacteria</taxon>
        <taxon>Bacillati</taxon>
        <taxon>Actinomycetota</taxon>
        <taxon>Actinomycetes</taxon>
        <taxon>Micrococcales</taxon>
        <taxon>Microbacteriaceae</taxon>
        <taxon>Salinibacterium</taxon>
    </lineage>
</organism>
<dbReference type="SMART" id="SM00382">
    <property type="entry name" value="AAA"/>
    <property type="match status" value="2"/>
</dbReference>
<comment type="similarity">
    <text evidence="1">Belongs to the ABC transporter superfamily.</text>
</comment>
<dbReference type="Pfam" id="PF08352">
    <property type="entry name" value="oligo_HPY"/>
    <property type="match status" value="2"/>
</dbReference>
<dbReference type="InterPro" id="IPR003593">
    <property type="entry name" value="AAA+_ATPase"/>
</dbReference>
<accession>A0A2M9D6R9</accession>
<evidence type="ECO:0000313" key="6">
    <source>
        <dbReference type="EMBL" id="PJJ81417.1"/>
    </source>
</evidence>
<dbReference type="SUPFAM" id="SSF52540">
    <property type="entry name" value="P-loop containing nucleoside triphosphate hydrolases"/>
    <property type="match status" value="2"/>
</dbReference>
<evidence type="ECO:0000259" key="5">
    <source>
        <dbReference type="PROSITE" id="PS50893"/>
    </source>
</evidence>
<proteinExistence type="inferred from homology"/>
<gene>
    <name evidence="6" type="ORF">CLV85_0593</name>
</gene>
<dbReference type="RefSeq" id="WP_229820364.1">
    <property type="nucleotide sequence ID" value="NZ_BMZU01000001.1"/>
</dbReference>
<evidence type="ECO:0000256" key="2">
    <source>
        <dbReference type="ARBA" id="ARBA00022448"/>
    </source>
</evidence>
<dbReference type="Proteomes" id="UP000231742">
    <property type="component" value="Unassembled WGS sequence"/>
</dbReference>
<evidence type="ECO:0000256" key="1">
    <source>
        <dbReference type="ARBA" id="ARBA00005417"/>
    </source>
</evidence>
<dbReference type="InterPro" id="IPR050319">
    <property type="entry name" value="ABC_transp_ATP-bind"/>
</dbReference>